<name>A6KT14_RAT</name>
<dbReference type="Proteomes" id="UP000234681">
    <property type="component" value="Chromosome 14"/>
</dbReference>
<protein>
    <submittedName>
        <fullName evidence="1">RCG57261</fullName>
    </submittedName>
</protein>
<sequence length="50" mass="5869">MTMAALIRTTSTWEWLTLSEFQVIVALSYHHGRKHGTKTVSRQAWYCKRS</sequence>
<proteinExistence type="predicted"/>
<organism evidence="1 2">
    <name type="scientific">Rattus norvegicus</name>
    <name type="common">Rat</name>
    <dbReference type="NCBI Taxonomy" id="10116"/>
    <lineage>
        <taxon>Eukaryota</taxon>
        <taxon>Metazoa</taxon>
        <taxon>Chordata</taxon>
        <taxon>Craniata</taxon>
        <taxon>Vertebrata</taxon>
        <taxon>Euteleostomi</taxon>
        <taxon>Mammalia</taxon>
        <taxon>Eutheria</taxon>
        <taxon>Euarchontoglires</taxon>
        <taxon>Glires</taxon>
        <taxon>Rodentia</taxon>
        <taxon>Myomorpha</taxon>
        <taxon>Muroidea</taxon>
        <taxon>Muridae</taxon>
        <taxon>Murinae</taxon>
        <taxon>Rattus</taxon>
    </lineage>
</organism>
<evidence type="ECO:0000313" key="1">
    <source>
        <dbReference type="EMBL" id="EDL84505.1"/>
    </source>
</evidence>
<accession>A6KT14</accession>
<reference evidence="2" key="1">
    <citation type="submission" date="2005-09" db="EMBL/GenBank/DDBJ databases">
        <authorList>
            <person name="Mural R.J."/>
            <person name="Li P.W."/>
            <person name="Adams M.D."/>
            <person name="Amanatides P.G."/>
            <person name="Baden-Tillson H."/>
            <person name="Barnstead M."/>
            <person name="Chin S.H."/>
            <person name="Dew I."/>
            <person name="Evans C.A."/>
            <person name="Ferriera S."/>
            <person name="Flanigan M."/>
            <person name="Fosler C."/>
            <person name="Glodek A."/>
            <person name="Gu Z."/>
            <person name="Holt R.A."/>
            <person name="Jennings D."/>
            <person name="Kraft C.L."/>
            <person name="Lu F."/>
            <person name="Nguyen T."/>
            <person name="Nusskern D.R."/>
            <person name="Pfannkoch C.M."/>
            <person name="Sitter C."/>
            <person name="Sutton G.G."/>
            <person name="Venter J.C."/>
            <person name="Wang Z."/>
            <person name="Woodage T."/>
            <person name="Zheng X.H."/>
            <person name="Zhong F."/>
        </authorList>
    </citation>
    <scope>NUCLEOTIDE SEQUENCE [LARGE SCALE GENOMIC DNA]</scope>
    <source>
        <strain>BN</strain>
        <strain evidence="2">Sprague-Dawley</strain>
    </source>
</reference>
<dbReference type="AlphaFoldDB" id="A6KT14"/>
<evidence type="ECO:0000313" key="2">
    <source>
        <dbReference type="Proteomes" id="UP000234681"/>
    </source>
</evidence>
<gene>
    <name evidence="1" type="ORF">rCG_57261</name>
</gene>
<dbReference type="EMBL" id="CH474114">
    <property type="protein sequence ID" value="EDL84505.1"/>
    <property type="molecule type" value="Genomic_DNA"/>
</dbReference>